<proteinExistence type="predicted"/>
<dbReference type="RefSeq" id="WP_260399113.1">
    <property type="nucleotide sequence ID" value="NZ_CABWNB010000003.1"/>
</dbReference>
<evidence type="ECO:0000313" key="2">
    <source>
        <dbReference type="Proteomes" id="UP000591941"/>
    </source>
</evidence>
<accession>A0A841R3W6</accession>
<dbReference type="Proteomes" id="UP000591941">
    <property type="component" value="Unassembled WGS sequence"/>
</dbReference>
<keyword evidence="2" id="KW-1185">Reference proteome</keyword>
<gene>
    <name evidence="1" type="ORF">HNR45_000538</name>
</gene>
<comment type="caution">
    <text evidence="1">The sequence shown here is derived from an EMBL/GenBank/DDBJ whole genome shotgun (WGS) entry which is preliminary data.</text>
</comment>
<dbReference type="AlphaFoldDB" id="A0A841R3W6"/>
<reference evidence="1 2" key="1">
    <citation type="submission" date="2020-08" db="EMBL/GenBank/DDBJ databases">
        <title>Genomic Encyclopedia of Type Strains, Phase IV (KMG-IV): sequencing the most valuable type-strain genomes for metagenomic binning, comparative biology and taxonomic classification.</title>
        <authorList>
            <person name="Goeker M."/>
        </authorList>
    </citation>
    <scope>NUCLEOTIDE SEQUENCE [LARGE SCALE GENOMIC DNA]</scope>
    <source>
        <strain evidence="1 2">DSM 21255</strain>
    </source>
</reference>
<organism evidence="1 2">
    <name type="scientific">Negativicoccus succinicivorans</name>
    <dbReference type="NCBI Taxonomy" id="620903"/>
    <lineage>
        <taxon>Bacteria</taxon>
        <taxon>Bacillati</taxon>
        <taxon>Bacillota</taxon>
        <taxon>Negativicutes</taxon>
        <taxon>Veillonellales</taxon>
        <taxon>Veillonellaceae</taxon>
        <taxon>Negativicoccus</taxon>
    </lineage>
</organism>
<dbReference type="GeneID" id="93486710"/>
<dbReference type="EMBL" id="JACHHI010000002">
    <property type="protein sequence ID" value="MBB6477508.1"/>
    <property type="molecule type" value="Genomic_DNA"/>
</dbReference>
<evidence type="ECO:0000313" key="1">
    <source>
        <dbReference type="EMBL" id="MBB6477508.1"/>
    </source>
</evidence>
<name>A0A841R3W6_9FIRM</name>
<protein>
    <submittedName>
        <fullName evidence="1">Uncharacterized protein</fullName>
    </submittedName>
</protein>
<sequence>MYVIAAVGVMAALVVRWLPDPAARQQVLRARKSETASDAA</sequence>